<accession>A0A0R2LD30</accession>
<comment type="caution">
    <text evidence="3">The sequence shown here is derived from an EMBL/GenBank/DDBJ whole genome shotgun (WGS) entry which is preliminary data.</text>
</comment>
<evidence type="ECO:0000313" key="5">
    <source>
        <dbReference type="Proteomes" id="UP000321429"/>
    </source>
</evidence>
<gene>
    <name evidence="3" type="ORF">IV55_GL000029</name>
    <name evidence="2" type="ORF">LSI01_17030</name>
</gene>
<proteinExistence type="predicted"/>
<dbReference type="Pfam" id="PF13349">
    <property type="entry name" value="DUF4097"/>
    <property type="match status" value="1"/>
</dbReference>
<evidence type="ECO:0000259" key="1">
    <source>
        <dbReference type="Pfam" id="PF13349"/>
    </source>
</evidence>
<keyword evidence="4" id="KW-1185">Reference proteome</keyword>
<name>A0A0R2LD30_9LACO</name>
<evidence type="ECO:0000313" key="2">
    <source>
        <dbReference type="EMBL" id="GEK29392.1"/>
    </source>
</evidence>
<dbReference type="Proteomes" id="UP000051139">
    <property type="component" value="Unassembled WGS sequence"/>
</dbReference>
<dbReference type="EMBL" id="JQCB01000001">
    <property type="protein sequence ID" value="KRN97116.1"/>
    <property type="molecule type" value="Genomic_DNA"/>
</dbReference>
<dbReference type="AlphaFoldDB" id="A0A0R2LD30"/>
<reference evidence="3 4" key="1">
    <citation type="journal article" date="2015" name="Genome Announc.">
        <title>Expanding the biotechnology potential of lactobacilli through comparative genomics of 213 strains and associated genera.</title>
        <authorList>
            <person name="Sun Z."/>
            <person name="Harris H.M."/>
            <person name="McCann A."/>
            <person name="Guo C."/>
            <person name="Argimon S."/>
            <person name="Zhang W."/>
            <person name="Yang X."/>
            <person name="Jeffery I.B."/>
            <person name="Cooney J.C."/>
            <person name="Kagawa T.F."/>
            <person name="Liu W."/>
            <person name="Song Y."/>
            <person name="Salvetti E."/>
            <person name="Wrobel A."/>
            <person name="Rasinkangas P."/>
            <person name="Parkhill J."/>
            <person name="Rea M.C."/>
            <person name="O'Sullivan O."/>
            <person name="Ritari J."/>
            <person name="Douillard F.P."/>
            <person name="Paul Ross R."/>
            <person name="Yang R."/>
            <person name="Briner A.E."/>
            <person name="Felis G.E."/>
            <person name="de Vos W.M."/>
            <person name="Barrangou R."/>
            <person name="Klaenhammer T.R."/>
            <person name="Caufield P.W."/>
            <person name="Cui Y."/>
            <person name="Zhang H."/>
            <person name="O'Toole P.W."/>
        </authorList>
    </citation>
    <scope>NUCLEOTIDE SEQUENCE [LARGE SCALE GENOMIC DNA]</scope>
    <source>
        <strain evidence="3 4">DSM 22696</strain>
    </source>
</reference>
<feature type="domain" description="DUF4097" evidence="1">
    <location>
        <begin position="43"/>
        <end position="280"/>
    </location>
</feature>
<sequence>MGRLGNFFIHRSNETNKVTIEIGVNTKQPALVNAFSESLSAVDHLAINYSAATIVVRATERPELSVREYMLVDEASYYAHVSHTGSRLSIIAGDRPAQDNLNIRIEVDVPTSYQGRLEISSVSGTIKLNGLHDLRSLAITSTSGNIEMDDLSTTGLTIDSVTGNLKGKGLVADDYTINAMSGNVHLLNSRGNYFIRCSAGSLRLDDAHGHGKFEVTSGTAKLCFAEVDGNLAAESSAGSVRLQVPRELDYGFNLETSIGRLKTPDNAHFSNNERSYQTGAVGEPSELMISMLTVVGSLTLEPR</sequence>
<dbReference type="Proteomes" id="UP000321429">
    <property type="component" value="Unassembled WGS sequence"/>
</dbReference>
<dbReference type="PANTHER" id="PTHR34094">
    <property type="match status" value="1"/>
</dbReference>
<reference evidence="2 5" key="2">
    <citation type="submission" date="2019-07" db="EMBL/GenBank/DDBJ databases">
        <title>Whole genome shotgun sequence of Lactobacillus siliginis NBRC 101315.</title>
        <authorList>
            <person name="Hosoyama A."/>
            <person name="Uohara A."/>
            <person name="Ohji S."/>
            <person name="Ichikawa N."/>
        </authorList>
    </citation>
    <scope>NUCLEOTIDE SEQUENCE [LARGE SCALE GENOMIC DNA]</scope>
    <source>
        <strain evidence="2 5">NBRC 101315</strain>
    </source>
</reference>
<evidence type="ECO:0000313" key="4">
    <source>
        <dbReference type="Proteomes" id="UP000051139"/>
    </source>
</evidence>
<protein>
    <recommendedName>
        <fullName evidence="1">DUF4097 domain-containing protein</fullName>
    </recommendedName>
</protein>
<dbReference type="OrthoDB" id="2307420at2"/>
<dbReference type="STRING" id="348151.IV55_GL000029"/>
<dbReference type="EMBL" id="BJUD01000051">
    <property type="protein sequence ID" value="GEK29392.1"/>
    <property type="molecule type" value="Genomic_DNA"/>
</dbReference>
<dbReference type="RefSeq" id="WP_057808379.1">
    <property type="nucleotide sequence ID" value="NZ_BJUD01000051.1"/>
</dbReference>
<organism evidence="3 4">
    <name type="scientific">Furfurilactobacillus siliginis</name>
    <dbReference type="NCBI Taxonomy" id="348151"/>
    <lineage>
        <taxon>Bacteria</taxon>
        <taxon>Bacillati</taxon>
        <taxon>Bacillota</taxon>
        <taxon>Bacilli</taxon>
        <taxon>Lactobacillales</taxon>
        <taxon>Lactobacillaceae</taxon>
        <taxon>Furfurilactobacillus</taxon>
    </lineage>
</organism>
<dbReference type="InterPro" id="IPR025164">
    <property type="entry name" value="Toastrack_DUF4097"/>
</dbReference>
<dbReference type="PATRIC" id="fig|348151.3.peg.29"/>
<dbReference type="PANTHER" id="PTHR34094:SF1">
    <property type="entry name" value="PROTEIN FAM185A"/>
    <property type="match status" value="1"/>
</dbReference>
<dbReference type="Gene3D" id="2.160.20.120">
    <property type="match status" value="1"/>
</dbReference>
<evidence type="ECO:0000313" key="3">
    <source>
        <dbReference type="EMBL" id="KRN97116.1"/>
    </source>
</evidence>